<reference evidence="12 13" key="1">
    <citation type="submission" date="2018-08" db="EMBL/GenBank/DDBJ databases">
        <title>A genome reference for cultivated species of the human gut microbiota.</title>
        <authorList>
            <person name="Zou Y."/>
            <person name="Xue W."/>
            <person name="Luo G."/>
        </authorList>
    </citation>
    <scope>NUCLEOTIDE SEQUENCE [LARGE SCALE GENOMIC DNA]</scope>
    <source>
        <strain evidence="12 13">AM25-21AC</strain>
    </source>
</reference>
<dbReference type="InterPro" id="IPR013766">
    <property type="entry name" value="Thioredoxin_domain"/>
</dbReference>
<feature type="active site" description="Nucleophile" evidence="9">
    <location>
        <position position="31"/>
    </location>
</feature>
<organism evidence="12 13">
    <name type="scientific">Mitsuokella multacida</name>
    <dbReference type="NCBI Taxonomy" id="52226"/>
    <lineage>
        <taxon>Bacteria</taxon>
        <taxon>Bacillati</taxon>
        <taxon>Bacillota</taxon>
        <taxon>Negativicutes</taxon>
        <taxon>Selenomonadales</taxon>
        <taxon>Selenomonadaceae</taxon>
        <taxon>Mitsuokella</taxon>
    </lineage>
</organism>
<dbReference type="Gene3D" id="3.40.30.10">
    <property type="entry name" value="Glutaredoxin"/>
    <property type="match status" value="1"/>
</dbReference>
<accession>A0A414NYQ3</accession>
<dbReference type="PANTHER" id="PTHR45663">
    <property type="entry name" value="GEO12009P1"/>
    <property type="match status" value="1"/>
</dbReference>
<dbReference type="CDD" id="cd02947">
    <property type="entry name" value="TRX_family"/>
    <property type="match status" value="1"/>
</dbReference>
<dbReference type="Proteomes" id="UP000283442">
    <property type="component" value="Unassembled WGS sequence"/>
</dbReference>
<dbReference type="EMBL" id="QRHE01000002">
    <property type="protein sequence ID" value="RHF52830.1"/>
    <property type="molecule type" value="Genomic_DNA"/>
</dbReference>
<feature type="site" description="Contributes to redox potential value" evidence="9">
    <location>
        <position position="33"/>
    </location>
</feature>
<evidence type="ECO:0000259" key="11">
    <source>
        <dbReference type="PROSITE" id="PS51352"/>
    </source>
</evidence>
<name>A0A414NYQ3_9FIRM</name>
<feature type="domain" description="Thioredoxin" evidence="11">
    <location>
        <begin position="1"/>
        <end position="102"/>
    </location>
</feature>
<evidence type="ECO:0000313" key="13">
    <source>
        <dbReference type="Proteomes" id="UP000283442"/>
    </source>
</evidence>
<feature type="disulfide bond" description="Redox-active" evidence="10">
    <location>
        <begin position="31"/>
        <end position="34"/>
    </location>
</feature>
<evidence type="ECO:0000256" key="9">
    <source>
        <dbReference type="PIRSR" id="PIRSR000077-1"/>
    </source>
</evidence>
<dbReference type="InterPro" id="IPR036249">
    <property type="entry name" value="Thioredoxin-like_sf"/>
</dbReference>
<proteinExistence type="inferred from homology"/>
<dbReference type="InterPro" id="IPR005746">
    <property type="entry name" value="Thioredoxin"/>
</dbReference>
<dbReference type="GO" id="GO:0005829">
    <property type="term" value="C:cytosol"/>
    <property type="evidence" value="ECO:0007669"/>
    <property type="project" value="TreeGrafter"/>
</dbReference>
<feature type="site" description="Deprotonates C-terminal active site Cys" evidence="9">
    <location>
        <position position="25"/>
    </location>
</feature>
<evidence type="ECO:0000256" key="10">
    <source>
        <dbReference type="PIRSR" id="PIRSR000077-4"/>
    </source>
</evidence>
<dbReference type="OrthoDB" id="9790390at2"/>
<comment type="similarity">
    <text evidence="1 8">Belongs to the thioredoxin family.</text>
</comment>
<evidence type="ECO:0000256" key="7">
    <source>
        <dbReference type="NCBIfam" id="TIGR01068"/>
    </source>
</evidence>
<keyword evidence="4" id="KW-0249">Electron transport</keyword>
<dbReference type="InterPro" id="IPR017937">
    <property type="entry name" value="Thioredoxin_CS"/>
</dbReference>
<keyword evidence="6 10" id="KW-0676">Redox-active center</keyword>
<dbReference type="AlphaFoldDB" id="A0A414NYQ3"/>
<comment type="caution">
    <text evidence="12">The sequence shown here is derived from an EMBL/GenBank/DDBJ whole genome shotgun (WGS) entry which is preliminary data.</text>
</comment>
<dbReference type="GO" id="GO:0015035">
    <property type="term" value="F:protein-disulfide reductase activity"/>
    <property type="evidence" value="ECO:0007669"/>
    <property type="project" value="UniProtKB-UniRule"/>
</dbReference>
<dbReference type="PROSITE" id="PS00194">
    <property type="entry name" value="THIOREDOXIN_1"/>
    <property type="match status" value="1"/>
</dbReference>
<evidence type="ECO:0000256" key="8">
    <source>
        <dbReference type="PIRNR" id="PIRNR000077"/>
    </source>
</evidence>
<protein>
    <recommendedName>
        <fullName evidence="2 7">Thioredoxin</fullName>
    </recommendedName>
</protein>
<keyword evidence="5 10" id="KW-1015">Disulfide bond</keyword>
<dbReference type="NCBIfam" id="TIGR01068">
    <property type="entry name" value="thioredoxin"/>
    <property type="match status" value="1"/>
</dbReference>
<dbReference type="SUPFAM" id="SSF52833">
    <property type="entry name" value="Thioredoxin-like"/>
    <property type="match status" value="1"/>
</dbReference>
<dbReference type="PANTHER" id="PTHR45663:SF11">
    <property type="entry name" value="GEO12009P1"/>
    <property type="match status" value="1"/>
</dbReference>
<dbReference type="PIRSF" id="PIRSF000077">
    <property type="entry name" value="Thioredoxin"/>
    <property type="match status" value="1"/>
</dbReference>
<keyword evidence="3" id="KW-0813">Transport</keyword>
<dbReference type="PROSITE" id="PS51352">
    <property type="entry name" value="THIOREDOXIN_2"/>
    <property type="match status" value="1"/>
</dbReference>
<dbReference type="FunFam" id="3.40.30.10:FF:000001">
    <property type="entry name" value="Thioredoxin"/>
    <property type="match status" value="1"/>
</dbReference>
<dbReference type="RefSeq" id="WP_118175045.1">
    <property type="nucleotide sequence ID" value="NZ_CAMKFF010000019.1"/>
</dbReference>
<feature type="active site" description="Nucleophile" evidence="9">
    <location>
        <position position="34"/>
    </location>
</feature>
<evidence type="ECO:0000256" key="4">
    <source>
        <dbReference type="ARBA" id="ARBA00022982"/>
    </source>
</evidence>
<evidence type="ECO:0000256" key="2">
    <source>
        <dbReference type="ARBA" id="ARBA00020570"/>
    </source>
</evidence>
<gene>
    <name evidence="12" type="primary">trxA</name>
    <name evidence="12" type="ORF">DW674_02660</name>
</gene>
<evidence type="ECO:0000256" key="1">
    <source>
        <dbReference type="ARBA" id="ARBA00008987"/>
    </source>
</evidence>
<evidence type="ECO:0000256" key="6">
    <source>
        <dbReference type="ARBA" id="ARBA00023284"/>
    </source>
</evidence>
<sequence length="102" mass="11186">MAAIVITKENFDSEVLKAEGTVLVDFWATWCGPCRMLSPIVDEVASERPDVKVGKINVDEQPELAQQFGIMSIPTLLVFKNGEKVQESVGLIPKEKVEALLG</sequence>
<dbReference type="Pfam" id="PF00085">
    <property type="entry name" value="Thioredoxin"/>
    <property type="match status" value="1"/>
</dbReference>
<evidence type="ECO:0000256" key="3">
    <source>
        <dbReference type="ARBA" id="ARBA00022448"/>
    </source>
</evidence>
<evidence type="ECO:0000256" key="5">
    <source>
        <dbReference type="ARBA" id="ARBA00023157"/>
    </source>
</evidence>
<evidence type="ECO:0000313" key="12">
    <source>
        <dbReference type="EMBL" id="RHF52830.1"/>
    </source>
</evidence>
<feature type="site" description="Contributes to redox potential value" evidence="9">
    <location>
        <position position="32"/>
    </location>
</feature>
<dbReference type="PRINTS" id="PR00421">
    <property type="entry name" value="THIOREDOXIN"/>
</dbReference>
<dbReference type="GO" id="GO:0045454">
    <property type="term" value="P:cell redox homeostasis"/>
    <property type="evidence" value="ECO:0007669"/>
    <property type="project" value="TreeGrafter"/>
</dbReference>